<dbReference type="AlphaFoldDB" id="A0A1G4Q1S0"/>
<dbReference type="Proteomes" id="UP000199150">
    <property type="component" value="Unassembled WGS sequence"/>
</dbReference>
<reference evidence="2" key="1">
    <citation type="submission" date="2016-10" db="EMBL/GenBank/DDBJ databases">
        <authorList>
            <person name="Varghese N."/>
            <person name="Submissions S."/>
        </authorList>
    </citation>
    <scope>NUCLEOTIDE SEQUENCE [LARGE SCALE GENOMIC DNA]</scope>
    <source>
        <strain evidence="2">CGMCC 1.3431</strain>
    </source>
</reference>
<dbReference type="Gene3D" id="2.60.120.620">
    <property type="entry name" value="q2cbj1_9rhob like domain"/>
    <property type="match status" value="1"/>
</dbReference>
<dbReference type="Pfam" id="PF13759">
    <property type="entry name" value="2OG-FeII_Oxy_5"/>
    <property type="match status" value="1"/>
</dbReference>
<name>A0A1G4Q1S0_9CAUL</name>
<protein>
    <recommendedName>
        <fullName evidence="3">2OG-Fe(II) oxygenase superfamily protein</fullName>
    </recommendedName>
</protein>
<keyword evidence="2" id="KW-1185">Reference proteome</keyword>
<organism evidence="1 2">
    <name type="scientific">Asticcacaulis taihuensis</name>
    <dbReference type="NCBI Taxonomy" id="260084"/>
    <lineage>
        <taxon>Bacteria</taxon>
        <taxon>Pseudomonadati</taxon>
        <taxon>Pseudomonadota</taxon>
        <taxon>Alphaproteobacteria</taxon>
        <taxon>Caulobacterales</taxon>
        <taxon>Caulobacteraceae</taxon>
        <taxon>Asticcacaulis</taxon>
    </lineage>
</organism>
<evidence type="ECO:0000313" key="1">
    <source>
        <dbReference type="EMBL" id="SCW38550.1"/>
    </source>
</evidence>
<dbReference type="EMBL" id="FMTS01000001">
    <property type="protein sequence ID" value="SCW38550.1"/>
    <property type="molecule type" value="Genomic_DNA"/>
</dbReference>
<dbReference type="STRING" id="260084.SAMN02927928_0855"/>
<gene>
    <name evidence="1" type="ORF">SAMN02927928_0855</name>
</gene>
<dbReference type="NCBIfam" id="TIGR02466">
    <property type="entry name" value="TIGR02466 family protein"/>
    <property type="match status" value="1"/>
</dbReference>
<proteinExistence type="predicted"/>
<dbReference type="OrthoDB" id="9783136at2"/>
<evidence type="ECO:0000313" key="2">
    <source>
        <dbReference type="Proteomes" id="UP000199150"/>
    </source>
</evidence>
<dbReference type="RefSeq" id="WP_090644033.1">
    <property type="nucleotide sequence ID" value="NZ_CBCRYE010000001.1"/>
</dbReference>
<dbReference type="InterPro" id="IPR012668">
    <property type="entry name" value="CHP02466"/>
</dbReference>
<accession>A0A1G4Q1S0</accession>
<evidence type="ECO:0008006" key="3">
    <source>
        <dbReference type="Google" id="ProtNLM"/>
    </source>
</evidence>
<sequence length="210" mass="23290">MTKTAPATVSPLFVTELYRADLATQPGFEDFLAELDDTCRAIADEDEAGQTWSQTKGYLGYTSYASLNDLPARASVFADLKAMLDTHVAAFAEKLDFDLHGQKLKLNSLWINILEPMGHHSSHIHPHSVVSGTFYVSIPEGASALRLEDPRLGFMMNAPLRKANGRSEHQTFVNVTPQAGTVLLWESWLRHEVPINLSDDVRISVSFNYG</sequence>
<dbReference type="SUPFAM" id="SSF51197">
    <property type="entry name" value="Clavaminate synthase-like"/>
    <property type="match status" value="1"/>
</dbReference>